<feature type="binding site" evidence="8">
    <location>
        <position position="249"/>
    </location>
    <ligand>
        <name>substrate</name>
    </ligand>
</feature>
<keyword evidence="4 8" id="KW-0808">Transferase</keyword>
<sequence>MPINIPNDLPAARIFEEENIFFMSERRAHSQDIRPLRILLLNLMPKKIETETQLLRLISNTPIQVDVELLQTASHTSKNTPSEHLLKFYKTFEDVREQRFDGMIITGAPVENLPFKEVDYWEELCEIMRWSRTHVYSTYHICWGAQAGLHFHYGIGKYPLRQKMFGVFEHRNLSPRHMLMRGFDEVFWAPHSRHTEVRREEIAACPDLEILSESDEAGVYIAASRDGRQIFVTGHSEYDRMTLAGEYRRDRERGLPIELPRHYFPGDDPGATPIFCWRSHASLLYSNWLNYFVYQRTPYDLSQLEREGDMQG</sequence>
<dbReference type="PANTHER" id="PTHR20919">
    <property type="entry name" value="HOMOSERINE O-SUCCINYLTRANSFERASE"/>
    <property type="match status" value="1"/>
</dbReference>
<keyword evidence="5 8" id="KW-0486">Methionine biosynthesis</keyword>
<name>A0A9X8ULT9_9FIRM</name>
<dbReference type="Pfam" id="PF04204">
    <property type="entry name" value="HTS"/>
    <property type="match status" value="1"/>
</dbReference>
<dbReference type="Gene3D" id="3.40.50.880">
    <property type="match status" value="1"/>
</dbReference>
<dbReference type="AlphaFoldDB" id="A0A9X8ULT9"/>
<dbReference type="GO" id="GO:0019281">
    <property type="term" value="P:L-methionine biosynthetic process from homoserine via O-succinyl-L-homoserine and cystathionine"/>
    <property type="evidence" value="ECO:0007669"/>
    <property type="project" value="InterPro"/>
</dbReference>
<evidence type="ECO:0000256" key="4">
    <source>
        <dbReference type="ARBA" id="ARBA00022679"/>
    </source>
</evidence>
<dbReference type="InterPro" id="IPR029062">
    <property type="entry name" value="Class_I_gatase-like"/>
</dbReference>
<evidence type="ECO:0000256" key="8">
    <source>
        <dbReference type="HAMAP-Rule" id="MF_00295"/>
    </source>
</evidence>
<feature type="active site" evidence="8">
    <location>
        <position position="237"/>
    </location>
</feature>
<comment type="similarity">
    <text evidence="8">Belongs to the MetA family.</text>
</comment>
<feature type="binding site" evidence="8">
    <location>
        <position position="192"/>
    </location>
    <ligand>
        <name>substrate</name>
    </ligand>
</feature>
<keyword evidence="2 8" id="KW-0963">Cytoplasm</keyword>
<keyword evidence="6 8" id="KW-0012">Acyltransferase</keyword>
<accession>A0A9X8ULT9</accession>
<evidence type="ECO:0000256" key="6">
    <source>
        <dbReference type="ARBA" id="ARBA00023315"/>
    </source>
</evidence>
<keyword evidence="11" id="KW-1185">Reference proteome</keyword>
<evidence type="ECO:0000313" key="10">
    <source>
        <dbReference type="EMBL" id="TCL45358.1"/>
    </source>
</evidence>
<dbReference type="Proteomes" id="UP000294682">
    <property type="component" value="Unassembled WGS sequence"/>
</dbReference>
<dbReference type="NCBIfam" id="TIGR01001">
    <property type="entry name" value="metA"/>
    <property type="match status" value="1"/>
</dbReference>
<comment type="pathway">
    <text evidence="8">Amino-acid biosynthesis; L-methionine biosynthesis via de novo pathway; O-acetyl-L-homoserine from L-homoserine: step 1/1.</text>
</comment>
<comment type="catalytic activity">
    <reaction evidence="7 8">
        <text>L-homoserine + acetyl-CoA = O-acetyl-L-homoserine + CoA</text>
        <dbReference type="Rhea" id="RHEA:13701"/>
        <dbReference type="ChEBI" id="CHEBI:57287"/>
        <dbReference type="ChEBI" id="CHEBI:57288"/>
        <dbReference type="ChEBI" id="CHEBI:57476"/>
        <dbReference type="ChEBI" id="CHEBI:57716"/>
        <dbReference type="EC" id="2.3.1.31"/>
    </reaction>
</comment>
<evidence type="ECO:0000256" key="1">
    <source>
        <dbReference type="ARBA" id="ARBA00004496"/>
    </source>
</evidence>
<feature type="site" description="Important for substrate specificity" evidence="8">
    <location>
        <position position="192"/>
    </location>
</feature>
<feature type="binding site" evidence="8">
    <location>
        <position position="163"/>
    </location>
    <ligand>
        <name>substrate</name>
    </ligand>
</feature>
<dbReference type="FunFam" id="3.40.50.880:FF:000004">
    <property type="entry name" value="Homoserine O-succinyltransferase"/>
    <property type="match status" value="1"/>
</dbReference>
<dbReference type="RefSeq" id="WP_132083693.1">
    <property type="nucleotide sequence ID" value="NZ_SLUK01000001.1"/>
</dbReference>
<reference evidence="10 11" key="1">
    <citation type="submission" date="2019-03" db="EMBL/GenBank/DDBJ databases">
        <title>Genomic Encyclopedia of Type Strains, Phase IV (KMG-IV): sequencing the most valuable type-strain genomes for metagenomic binning, comparative biology and taxonomic classification.</title>
        <authorList>
            <person name="Goeker M."/>
        </authorList>
    </citation>
    <scope>NUCLEOTIDE SEQUENCE [LARGE SCALE GENOMIC DNA]</scope>
    <source>
        <strain evidence="10 11">DSM 100433</strain>
    </source>
</reference>
<evidence type="ECO:0000256" key="7">
    <source>
        <dbReference type="ARBA" id="ARBA00049043"/>
    </source>
</evidence>
<dbReference type="GO" id="GO:0004414">
    <property type="term" value="F:homoserine O-acetyltransferase activity"/>
    <property type="evidence" value="ECO:0007669"/>
    <property type="project" value="UniProtKB-EC"/>
</dbReference>
<gene>
    <name evidence="8" type="primary">metAA</name>
    <name evidence="10" type="ORF">EDD78_101341</name>
</gene>
<dbReference type="EMBL" id="SLUK01000001">
    <property type="protein sequence ID" value="TCL45358.1"/>
    <property type="molecule type" value="Genomic_DNA"/>
</dbReference>
<dbReference type="InterPro" id="IPR005697">
    <property type="entry name" value="HST_MetA"/>
</dbReference>
<dbReference type="GO" id="GO:0005737">
    <property type="term" value="C:cytoplasm"/>
    <property type="evidence" value="ECO:0007669"/>
    <property type="project" value="UniProtKB-SubCell"/>
</dbReference>
<dbReference type="EC" id="2.3.1.31" evidence="8"/>
<dbReference type="PANTHER" id="PTHR20919:SF0">
    <property type="entry name" value="HOMOSERINE O-SUCCINYLTRANSFERASE"/>
    <property type="match status" value="1"/>
</dbReference>
<protein>
    <recommendedName>
        <fullName evidence="8">Homoserine O-acetyltransferase</fullName>
        <shortName evidence="8">HAT</shortName>
        <ecNumber evidence="8">2.3.1.31</ecNumber>
    </recommendedName>
    <alternativeName>
        <fullName evidence="8">Homoserine transacetylase</fullName>
        <shortName evidence="8">HTA</shortName>
    </alternativeName>
</protein>
<dbReference type="PIRSF" id="PIRSF000450">
    <property type="entry name" value="H_ser_succinyltr"/>
    <property type="match status" value="1"/>
</dbReference>
<evidence type="ECO:0000256" key="3">
    <source>
        <dbReference type="ARBA" id="ARBA00022605"/>
    </source>
</evidence>
<dbReference type="SUPFAM" id="SSF52317">
    <property type="entry name" value="Class I glutamine amidotransferase-like"/>
    <property type="match status" value="1"/>
</dbReference>
<comment type="subcellular location">
    <subcellularLocation>
        <location evidence="1 8">Cytoplasm</location>
    </subcellularLocation>
</comment>
<keyword evidence="3 8" id="KW-0028">Amino-acid biosynthesis</keyword>
<comment type="caution">
    <text evidence="8">Lacks conserved residue(s) required for the propagation of feature annotation.</text>
</comment>
<evidence type="ECO:0000256" key="2">
    <source>
        <dbReference type="ARBA" id="ARBA00022490"/>
    </source>
</evidence>
<feature type="site" description="Important for acyl-CoA specificity" evidence="8">
    <location>
        <position position="111"/>
    </location>
</feature>
<proteinExistence type="inferred from homology"/>
<evidence type="ECO:0000256" key="5">
    <source>
        <dbReference type="ARBA" id="ARBA00023167"/>
    </source>
</evidence>
<comment type="caution">
    <text evidence="10">The sequence shown here is derived from an EMBL/GenBank/DDBJ whole genome shotgun (WGS) entry which is preliminary data.</text>
</comment>
<feature type="active site" description="Acyl-thioester intermediate" evidence="8 9">
    <location>
        <position position="142"/>
    </location>
</feature>
<comment type="function">
    <text evidence="8">Transfers an acetyl group from acetyl-CoA to L-homoserine, forming acetyl-L-homoserine.</text>
</comment>
<dbReference type="CDD" id="cd03131">
    <property type="entry name" value="GATase1_HTS"/>
    <property type="match status" value="1"/>
</dbReference>
<feature type="active site" description="Proton acceptor" evidence="8">
    <location>
        <position position="235"/>
    </location>
</feature>
<dbReference type="HAMAP" id="MF_00295">
    <property type="entry name" value="MetA_acyltransf"/>
    <property type="match status" value="1"/>
</dbReference>
<organism evidence="10 11">
    <name type="scientific">Harryflintia acetispora</name>
    <dbReference type="NCBI Taxonomy" id="1849041"/>
    <lineage>
        <taxon>Bacteria</taxon>
        <taxon>Bacillati</taxon>
        <taxon>Bacillota</taxon>
        <taxon>Clostridia</taxon>
        <taxon>Eubacteriales</taxon>
        <taxon>Oscillospiraceae</taxon>
        <taxon>Harryflintia</taxon>
    </lineage>
</organism>
<dbReference type="GO" id="GO:0008899">
    <property type="term" value="F:homoserine O-succinyltransferase activity"/>
    <property type="evidence" value="ECO:0007669"/>
    <property type="project" value="UniProtKB-UniRule"/>
</dbReference>
<dbReference type="InterPro" id="IPR033752">
    <property type="entry name" value="MetA_family"/>
</dbReference>
<evidence type="ECO:0000313" key="11">
    <source>
        <dbReference type="Proteomes" id="UP000294682"/>
    </source>
</evidence>
<evidence type="ECO:0000256" key="9">
    <source>
        <dbReference type="PIRSR" id="PIRSR000450-1"/>
    </source>
</evidence>